<evidence type="ECO:0000313" key="3">
    <source>
        <dbReference type="Proteomes" id="UP000196368"/>
    </source>
</evidence>
<dbReference type="SUPFAM" id="SSF54523">
    <property type="entry name" value="Pili subunits"/>
    <property type="match status" value="1"/>
</dbReference>
<name>A0A1Y4DFM3_9BACT</name>
<dbReference type="RefSeq" id="WP_087286766.1">
    <property type="nucleotide sequence ID" value="NZ_NFJD01000001.1"/>
</dbReference>
<keyword evidence="1" id="KW-0812">Transmembrane</keyword>
<dbReference type="Proteomes" id="UP000196368">
    <property type="component" value="Unassembled WGS sequence"/>
</dbReference>
<dbReference type="EMBL" id="NFJD01000001">
    <property type="protein sequence ID" value="OUO57442.1"/>
    <property type="molecule type" value="Genomic_DNA"/>
</dbReference>
<evidence type="ECO:0008006" key="4">
    <source>
        <dbReference type="Google" id="ProtNLM"/>
    </source>
</evidence>
<evidence type="ECO:0000313" key="2">
    <source>
        <dbReference type="EMBL" id="OUO57442.1"/>
    </source>
</evidence>
<organism evidence="2 3">
    <name type="scientific">Candidatus Avelusimicrobium gallicola</name>
    <dbReference type="NCBI Taxonomy" id="2562704"/>
    <lineage>
        <taxon>Bacteria</taxon>
        <taxon>Pseudomonadati</taxon>
        <taxon>Elusimicrobiota</taxon>
        <taxon>Elusimicrobia</taxon>
        <taxon>Elusimicrobiales</taxon>
        <taxon>Elusimicrobiaceae</taxon>
        <taxon>Candidatus Avelusimicrobium</taxon>
    </lineage>
</organism>
<sequence>MHLIHLHNIPADIHAAQGHNSGFTLIELLVVVLIIGILAAVALPEYTKAVEESRLSEGVMAVEEIAKANRVYYMANGQYSRDINALDFAYAGSGKYGNLLEANVGKHFIFSASAWGRRDISLW</sequence>
<keyword evidence="1" id="KW-1133">Transmembrane helix</keyword>
<dbReference type="Gene3D" id="3.30.700.10">
    <property type="entry name" value="Glycoprotein, Type 4 Pilin"/>
    <property type="match status" value="1"/>
</dbReference>
<gene>
    <name evidence="2" type="ORF">B5F75_01330</name>
</gene>
<dbReference type="InterPro" id="IPR012902">
    <property type="entry name" value="N_methyl_site"/>
</dbReference>
<accession>A0A1Y4DFM3</accession>
<keyword evidence="3" id="KW-1185">Reference proteome</keyword>
<dbReference type="AlphaFoldDB" id="A0A1Y4DFM3"/>
<keyword evidence="1" id="KW-0472">Membrane</keyword>
<dbReference type="Pfam" id="PF07963">
    <property type="entry name" value="N_methyl"/>
    <property type="match status" value="1"/>
</dbReference>
<dbReference type="PANTHER" id="PTHR30093">
    <property type="entry name" value="GENERAL SECRETION PATHWAY PROTEIN G"/>
    <property type="match status" value="1"/>
</dbReference>
<evidence type="ECO:0000256" key="1">
    <source>
        <dbReference type="SAM" id="Phobius"/>
    </source>
</evidence>
<protein>
    <recommendedName>
        <fullName evidence="4">Pilus assembly protein PilE</fullName>
    </recommendedName>
</protein>
<comment type="caution">
    <text evidence="2">The sequence shown here is derived from an EMBL/GenBank/DDBJ whole genome shotgun (WGS) entry which is preliminary data.</text>
</comment>
<reference evidence="3" key="1">
    <citation type="submission" date="2017-04" db="EMBL/GenBank/DDBJ databases">
        <title>Function of individual gut microbiota members based on whole genome sequencing of pure cultures obtained from chicken caecum.</title>
        <authorList>
            <person name="Medvecky M."/>
            <person name="Cejkova D."/>
            <person name="Polansky O."/>
            <person name="Karasova D."/>
            <person name="Kubasova T."/>
            <person name="Cizek A."/>
            <person name="Rychlik I."/>
        </authorList>
    </citation>
    <scope>NUCLEOTIDE SEQUENCE [LARGE SCALE GENOMIC DNA]</scope>
    <source>
        <strain evidence="3">An273</strain>
    </source>
</reference>
<dbReference type="PROSITE" id="PS00409">
    <property type="entry name" value="PROKAR_NTER_METHYL"/>
    <property type="match status" value="1"/>
</dbReference>
<feature type="transmembrane region" description="Helical" evidence="1">
    <location>
        <begin position="23"/>
        <end position="44"/>
    </location>
</feature>
<dbReference type="NCBIfam" id="TIGR02532">
    <property type="entry name" value="IV_pilin_GFxxxE"/>
    <property type="match status" value="1"/>
</dbReference>
<dbReference type="InterPro" id="IPR045584">
    <property type="entry name" value="Pilin-like"/>
</dbReference>
<proteinExistence type="predicted"/>